<dbReference type="PANTHER" id="PTHR44051:SF2">
    <property type="entry name" value="HYPOTHETICAL GLUTATHIONE S-TRANSFERASE LIKE PROTEIN"/>
    <property type="match status" value="1"/>
</dbReference>
<dbReference type="GO" id="GO:0016740">
    <property type="term" value="F:transferase activity"/>
    <property type="evidence" value="ECO:0007669"/>
    <property type="project" value="UniProtKB-KW"/>
</dbReference>
<dbReference type="SUPFAM" id="SSF47616">
    <property type="entry name" value="GST C-terminal domain-like"/>
    <property type="match status" value="1"/>
</dbReference>
<comment type="similarity">
    <text evidence="1">Belongs to the GST superfamily.</text>
</comment>
<dbReference type="SUPFAM" id="SSF52833">
    <property type="entry name" value="Thioredoxin-like"/>
    <property type="match status" value="1"/>
</dbReference>
<dbReference type="SFLD" id="SFLDS00019">
    <property type="entry name" value="Glutathione_Transferase_(cytos"/>
    <property type="match status" value="1"/>
</dbReference>
<dbReference type="SFLD" id="SFLDG00358">
    <property type="entry name" value="Main_(cytGST)"/>
    <property type="match status" value="1"/>
</dbReference>
<dbReference type="Gene3D" id="3.40.30.10">
    <property type="entry name" value="Glutaredoxin"/>
    <property type="match status" value="1"/>
</dbReference>
<feature type="domain" description="GST C-terminal" evidence="3">
    <location>
        <begin position="85"/>
        <end position="201"/>
    </location>
</feature>
<dbReference type="Pfam" id="PF02798">
    <property type="entry name" value="GST_N"/>
    <property type="match status" value="1"/>
</dbReference>
<evidence type="ECO:0000313" key="5">
    <source>
        <dbReference type="Proteomes" id="UP000321800"/>
    </source>
</evidence>
<proteinExistence type="inferred from homology"/>
<dbReference type="Gene3D" id="1.20.1050.10">
    <property type="match status" value="1"/>
</dbReference>
<dbReference type="InterPro" id="IPR040079">
    <property type="entry name" value="Glutathione_S-Trfase"/>
</dbReference>
<dbReference type="AlphaFoldDB" id="A0A511FRR8"/>
<sequence>MLLYDLDVSGNCYKIRLFAALTDTKLDLVPVDLAAGENHDPDFRKLNPFGEVPVLLDGDFTLRDSQAILVYLAARLADRAWWPEDAMSQATITQWLSVASSEVRNGPNAARLIRKFGYPLDMGTAMRWTDKLLPVLNAHVETQDWFALRRPTIADCALFPYLALAPEGGISLTPYPALMRWLDRVRDLPGFIPVPGLYGDC</sequence>
<gene>
    <name evidence="4" type="ORF">ATR01nite_27270</name>
</gene>
<dbReference type="PANTHER" id="PTHR44051">
    <property type="entry name" value="GLUTATHIONE S-TRANSFERASE-RELATED"/>
    <property type="match status" value="1"/>
</dbReference>
<dbReference type="InterPro" id="IPR036249">
    <property type="entry name" value="Thioredoxin-like_sf"/>
</dbReference>
<evidence type="ECO:0000259" key="3">
    <source>
        <dbReference type="PROSITE" id="PS50405"/>
    </source>
</evidence>
<evidence type="ECO:0000313" key="4">
    <source>
        <dbReference type="EMBL" id="GEL51652.1"/>
    </source>
</evidence>
<organism evidence="4 5">
    <name type="scientific">Acetobacter tropicalis</name>
    <dbReference type="NCBI Taxonomy" id="104102"/>
    <lineage>
        <taxon>Bacteria</taxon>
        <taxon>Pseudomonadati</taxon>
        <taxon>Pseudomonadota</taxon>
        <taxon>Alphaproteobacteria</taxon>
        <taxon>Acetobacterales</taxon>
        <taxon>Acetobacteraceae</taxon>
        <taxon>Acetobacter</taxon>
    </lineage>
</organism>
<reference evidence="4 5" key="1">
    <citation type="submission" date="2019-07" db="EMBL/GenBank/DDBJ databases">
        <title>Whole genome shotgun sequence of Acetobacter tropicalis NBRC 16470.</title>
        <authorList>
            <person name="Hosoyama A."/>
            <person name="Uohara A."/>
            <person name="Ohji S."/>
            <person name="Ichikawa N."/>
        </authorList>
    </citation>
    <scope>NUCLEOTIDE SEQUENCE [LARGE SCALE GENOMIC DNA]</scope>
    <source>
        <strain evidence="4 5">NBRC 16470</strain>
    </source>
</reference>
<dbReference type="InterPro" id="IPR036282">
    <property type="entry name" value="Glutathione-S-Trfase_C_sf"/>
</dbReference>
<feature type="domain" description="GST N-terminal" evidence="2">
    <location>
        <begin position="1"/>
        <end position="80"/>
    </location>
</feature>
<dbReference type="PROSITE" id="PS50405">
    <property type="entry name" value="GST_CTER"/>
    <property type="match status" value="1"/>
</dbReference>
<keyword evidence="4" id="KW-0808">Transferase</keyword>
<dbReference type="InterPro" id="IPR010987">
    <property type="entry name" value="Glutathione-S-Trfase_C-like"/>
</dbReference>
<comment type="caution">
    <text evidence="4">The sequence shown here is derived from an EMBL/GenBank/DDBJ whole genome shotgun (WGS) entry which is preliminary data.</text>
</comment>
<accession>A0A511FRR8</accession>
<dbReference type="EMBL" id="BJVR01000051">
    <property type="protein sequence ID" value="GEL51652.1"/>
    <property type="molecule type" value="Genomic_DNA"/>
</dbReference>
<dbReference type="CDD" id="cd03206">
    <property type="entry name" value="GST_C_7"/>
    <property type="match status" value="1"/>
</dbReference>
<evidence type="ECO:0000259" key="2">
    <source>
        <dbReference type="PROSITE" id="PS50404"/>
    </source>
</evidence>
<dbReference type="InterPro" id="IPR004045">
    <property type="entry name" value="Glutathione_S-Trfase_N"/>
</dbReference>
<dbReference type="Pfam" id="PF00043">
    <property type="entry name" value="GST_C"/>
    <property type="match status" value="1"/>
</dbReference>
<evidence type="ECO:0000256" key="1">
    <source>
        <dbReference type="RuleBase" id="RU003494"/>
    </source>
</evidence>
<protein>
    <submittedName>
        <fullName evidence="4">Glutathione S-transferase</fullName>
    </submittedName>
</protein>
<dbReference type="CDD" id="cd03056">
    <property type="entry name" value="GST_N_4"/>
    <property type="match status" value="1"/>
</dbReference>
<dbReference type="RefSeq" id="WP_045543313.1">
    <property type="nucleotide sequence ID" value="NZ_BJVR01000051.1"/>
</dbReference>
<dbReference type="PROSITE" id="PS50404">
    <property type="entry name" value="GST_NTER"/>
    <property type="match status" value="1"/>
</dbReference>
<dbReference type="Proteomes" id="UP000321800">
    <property type="component" value="Unassembled WGS sequence"/>
</dbReference>
<dbReference type="InterPro" id="IPR004046">
    <property type="entry name" value="GST_C"/>
</dbReference>
<name>A0A511FRR8_9PROT</name>